<evidence type="ECO:0000313" key="2">
    <source>
        <dbReference type="Proteomes" id="UP000193067"/>
    </source>
</evidence>
<name>A0A1Y2J0R1_TRAC3</name>
<evidence type="ECO:0000313" key="1">
    <source>
        <dbReference type="EMBL" id="OSD06493.1"/>
    </source>
</evidence>
<dbReference type="Proteomes" id="UP000193067">
    <property type="component" value="Unassembled WGS sequence"/>
</dbReference>
<keyword evidence="2" id="KW-1185">Reference proteome</keyword>
<organism evidence="1 2">
    <name type="scientific">Trametes coccinea (strain BRFM310)</name>
    <name type="common">Pycnoporus coccineus</name>
    <dbReference type="NCBI Taxonomy" id="1353009"/>
    <lineage>
        <taxon>Eukaryota</taxon>
        <taxon>Fungi</taxon>
        <taxon>Dikarya</taxon>
        <taxon>Basidiomycota</taxon>
        <taxon>Agaricomycotina</taxon>
        <taxon>Agaricomycetes</taxon>
        <taxon>Polyporales</taxon>
        <taxon>Polyporaceae</taxon>
        <taxon>Trametes</taxon>
    </lineage>
</organism>
<sequence>MRFVLPWRSGHGVPRTSTQQSSIMPLRKSMTSDRFLTNVHLPRSPYQICSLAFLCFLELSVQITKPHMFLCSSLGRSPFFCFAKKSIACLITAPIIGYTPVCPLCICLPALLYHSAPPALECVVSSLRCSIDAS</sequence>
<protein>
    <submittedName>
        <fullName evidence="1">Uncharacterized protein</fullName>
    </submittedName>
</protein>
<gene>
    <name evidence="1" type="ORF">PYCCODRAFT_939521</name>
</gene>
<dbReference type="EMBL" id="KZ084090">
    <property type="protein sequence ID" value="OSD06493.1"/>
    <property type="molecule type" value="Genomic_DNA"/>
</dbReference>
<accession>A0A1Y2J0R1</accession>
<proteinExistence type="predicted"/>
<dbReference type="AlphaFoldDB" id="A0A1Y2J0R1"/>
<reference evidence="1 2" key="1">
    <citation type="journal article" date="2015" name="Biotechnol. Biofuels">
        <title>Enhanced degradation of softwood versus hardwood by the white-rot fungus Pycnoporus coccineus.</title>
        <authorList>
            <person name="Couturier M."/>
            <person name="Navarro D."/>
            <person name="Chevret D."/>
            <person name="Henrissat B."/>
            <person name="Piumi F."/>
            <person name="Ruiz-Duenas F.J."/>
            <person name="Martinez A.T."/>
            <person name="Grigoriev I.V."/>
            <person name="Riley R."/>
            <person name="Lipzen A."/>
            <person name="Berrin J.G."/>
            <person name="Master E.R."/>
            <person name="Rosso M.N."/>
        </authorList>
    </citation>
    <scope>NUCLEOTIDE SEQUENCE [LARGE SCALE GENOMIC DNA]</scope>
    <source>
        <strain evidence="1 2">BRFM310</strain>
    </source>
</reference>